<dbReference type="Proteomes" id="UP000521868">
    <property type="component" value="Unassembled WGS sequence"/>
</dbReference>
<dbReference type="GO" id="GO:0016829">
    <property type="term" value="F:lyase activity"/>
    <property type="evidence" value="ECO:0007669"/>
    <property type="project" value="UniProtKB-KW"/>
</dbReference>
<evidence type="ECO:0000259" key="6">
    <source>
        <dbReference type="Pfam" id="PF16889"/>
    </source>
</evidence>
<dbReference type="EMBL" id="VTOX01000012">
    <property type="protein sequence ID" value="NKE68721.1"/>
    <property type="molecule type" value="Genomic_DNA"/>
</dbReference>
<dbReference type="Pfam" id="PF16889">
    <property type="entry name" value="Hepar_II_III_N"/>
    <property type="match status" value="1"/>
</dbReference>
<dbReference type="Pfam" id="PF07940">
    <property type="entry name" value="Hepar_II_III_C"/>
    <property type="match status" value="1"/>
</dbReference>
<keyword evidence="3" id="KW-0574">Periplasm</keyword>
<evidence type="ECO:0000313" key="7">
    <source>
        <dbReference type="EMBL" id="NKE68721.1"/>
    </source>
</evidence>
<dbReference type="GO" id="GO:0042597">
    <property type="term" value="C:periplasmic space"/>
    <property type="evidence" value="ECO:0007669"/>
    <property type="project" value="UniProtKB-SubCell"/>
</dbReference>
<evidence type="ECO:0000256" key="2">
    <source>
        <dbReference type="ARBA" id="ARBA00022729"/>
    </source>
</evidence>
<dbReference type="PANTHER" id="PTHR39210:SF1">
    <property type="entry name" value="HEPARIN-SULFATE LYASE"/>
    <property type="match status" value="1"/>
</dbReference>
<dbReference type="AlphaFoldDB" id="A0A7X6I8V6"/>
<protein>
    <submittedName>
        <fullName evidence="7">Heparinase</fullName>
    </submittedName>
</protein>
<dbReference type="Gene3D" id="1.50.10.100">
    <property type="entry name" value="Chondroitin AC/alginate lyase"/>
    <property type="match status" value="1"/>
</dbReference>
<organism evidence="7 8">
    <name type="scientific">Ramlibacter lithotrophicus</name>
    <dbReference type="NCBI Taxonomy" id="2606681"/>
    <lineage>
        <taxon>Bacteria</taxon>
        <taxon>Pseudomonadati</taxon>
        <taxon>Pseudomonadota</taxon>
        <taxon>Betaproteobacteria</taxon>
        <taxon>Burkholderiales</taxon>
        <taxon>Comamonadaceae</taxon>
        <taxon>Ramlibacter</taxon>
    </lineage>
</organism>
<dbReference type="InterPro" id="IPR031680">
    <property type="entry name" value="Hepar_II_III_N"/>
</dbReference>
<evidence type="ECO:0000256" key="1">
    <source>
        <dbReference type="ARBA" id="ARBA00004418"/>
    </source>
</evidence>
<keyword evidence="8" id="KW-1185">Reference proteome</keyword>
<dbReference type="InterPro" id="IPR012480">
    <property type="entry name" value="Hepar_II_III_C"/>
</dbReference>
<evidence type="ECO:0000256" key="3">
    <source>
        <dbReference type="ARBA" id="ARBA00022764"/>
    </source>
</evidence>
<gene>
    <name evidence="7" type="ORF">RAMLITH_23140</name>
</gene>
<feature type="domain" description="Heparinase II/III-like C-terminal" evidence="5">
    <location>
        <begin position="606"/>
        <end position="695"/>
    </location>
</feature>
<comment type="caution">
    <text evidence="7">The sequence shown here is derived from an EMBL/GenBank/DDBJ whole genome shotgun (WGS) entry which is preliminary data.</text>
</comment>
<dbReference type="PANTHER" id="PTHR39210">
    <property type="entry name" value="HEPARIN-SULFATE LYASE"/>
    <property type="match status" value="1"/>
</dbReference>
<name>A0A7X6I8V6_9BURK</name>
<sequence>MVSGASHGLRCSWRSPRPSWCGERYLWRSAGCSSASNPAAWSEAMVRPTMPWMLRNLARRGMGRLRRELSVAIEKARCRIVPTFVLAGACQPADLPRRFAALADGSFLLRPTFGEEFARIIRRQATDALAHRFDLLGSGPVIVAYCARCQGLEGHRYHGCLPARADAWAAFDESRINARNRPEAKRIWDLVQPAYIRIDWQRDFKSGYRWHERTWHRDIGIAPLPGVDIKVPWELARCQHLPALALACHFARAGSPGFDAIDRYAAELRNQVLDFIANNPPGFGVNWACTMDVAIRAANLLVAHDIALSADVRFDDAFEAVFAGSIFAHGRHVVANLEWWPQHRGNHYLANIAGLLFIAAYLPHSEEVDAWLAFAAQELLVEVAYQFHDDGSNFEASTCYHRLSAEMVLWACALLEGLPPPKQAVLRCVHRYRTLPRLQPVPPLPEGPLIPEWVRQRLARMADFTRTMTRPDGLVVQFGDNDSGRFITLGNIEQVRCANSLAAAAWSLDHSSLVAGIEALLGVPSDPGGGRDPAAYLLRVLARADFSGTPVRAASTPFRQLGDESAFADCSARHGAAAARQRWTTRFTAAPPTAERAGLLTGLQCQAFPRMGCYVFRSPRLYLAIRCGEIGIAGLGAHAHCDQLGIELVIDGRTIVRDPGTYIYTPLPERRNAYRSAAAHHVPRVAGREPADLDRGIFDLRGAAEGECLYFGPLGFVGRHRGYGAWVYRQVALSESDVAVNDLAEGNLVLTDPTPVGLPFSPGYGRLQSPDMPRSP</sequence>
<comment type="subcellular location">
    <subcellularLocation>
        <location evidence="1">Periplasm</location>
    </subcellularLocation>
</comment>
<keyword evidence="2" id="KW-0732">Signal</keyword>
<evidence type="ECO:0000256" key="4">
    <source>
        <dbReference type="ARBA" id="ARBA00023239"/>
    </source>
</evidence>
<dbReference type="Gene3D" id="2.70.98.70">
    <property type="match status" value="1"/>
</dbReference>
<accession>A0A7X6I8V6</accession>
<dbReference type="InterPro" id="IPR008929">
    <property type="entry name" value="Chondroitin_lyas"/>
</dbReference>
<evidence type="ECO:0000259" key="5">
    <source>
        <dbReference type="Pfam" id="PF07940"/>
    </source>
</evidence>
<proteinExistence type="predicted"/>
<feature type="domain" description="Heparin-sulfate lyase N-terminal" evidence="6">
    <location>
        <begin position="199"/>
        <end position="411"/>
    </location>
</feature>
<evidence type="ECO:0000313" key="8">
    <source>
        <dbReference type="Proteomes" id="UP000521868"/>
    </source>
</evidence>
<reference evidence="7 8" key="1">
    <citation type="journal article" date="2020" name="Nature">
        <title>Bacterial chemolithoautotrophy via manganese oxidation.</title>
        <authorList>
            <person name="Yu H."/>
            <person name="Leadbetter J.R."/>
        </authorList>
    </citation>
    <scope>NUCLEOTIDE SEQUENCE [LARGE SCALE GENOMIC DNA]</scope>
    <source>
        <strain evidence="7 8">RBP-1</strain>
    </source>
</reference>
<keyword evidence="4" id="KW-0456">Lyase</keyword>
<dbReference type="SUPFAM" id="SSF48230">
    <property type="entry name" value="Chondroitin AC/alginate lyase"/>
    <property type="match status" value="1"/>
</dbReference>